<dbReference type="EMBL" id="HBUF01528203">
    <property type="protein sequence ID" value="CAG6750874.1"/>
    <property type="molecule type" value="Transcribed_RNA"/>
</dbReference>
<dbReference type="PANTHER" id="PTHR47331">
    <property type="entry name" value="PHD-TYPE DOMAIN-CONTAINING PROTEIN"/>
    <property type="match status" value="1"/>
</dbReference>
<organism evidence="1">
    <name type="scientific">Cacopsylla melanoneura</name>
    <dbReference type="NCBI Taxonomy" id="428564"/>
    <lineage>
        <taxon>Eukaryota</taxon>
        <taxon>Metazoa</taxon>
        <taxon>Ecdysozoa</taxon>
        <taxon>Arthropoda</taxon>
        <taxon>Hexapoda</taxon>
        <taxon>Insecta</taxon>
        <taxon>Pterygota</taxon>
        <taxon>Neoptera</taxon>
        <taxon>Paraneoptera</taxon>
        <taxon>Hemiptera</taxon>
        <taxon>Sternorrhyncha</taxon>
        <taxon>Psylloidea</taxon>
        <taxon>Psyllidae</taxon>
        <taxon>Psyllinae</taxon>
        <taxon>Cacopsylla</taxon>
    </lineage>
</organism>
<dbReference type="EMBL" id="HBUF01528207">
    <property type="protein sequence ID" value="CAG6750876.1"/>
    <property type="molecule type" value="Transcribed_RNA"/>
</dbReference>
<dbReference type="InterPro" id="IPR021109">
    <property type="entry name" value="Peptidase_aspartic_dom_sf"/>
</dbReference>
<dbReference type="PANTHER" id="PTHR47331:SF5">
    <property type="entry name" value="RIBONUCLEASE H"/>
    <property type="match status" value="1"/>
</dbReference>
<accession>A0A8D8ZN91</accession>
<dbReference type="AlphaFoldDB" id="A0A8D8ZN91"/>
<reference evidence="1" key="1">
    <citation type="submission" date="2021-05" db="EMBL/GenBank/DDBJ databases">
        <authorList>
            <person name="Alioto T."/>
            <person name="Alioto T."/>
            <person name="Gomez Garrido J."/>
        </authorList>
    </citation>
    <scope>NUCLEOTIDE SEQUENCE</scope>
</reference>
<dbReference type="Pfam" id="PF03564">
    <property type="entry name" value="DUF1759"/>
    <property type="match status" value="1"/>
</dbReference>
<dbReference type="Gene3D" id="2.40.70.10">
    <property type="entry name" value="Acid Proteases"/>
    <property type="match status" value="1"/>
</dbReference>
<sequence length="615" mass="68228">MAEIKLKILIAQKESYFEYVNSVFALIPNLKIRSVGLSFLEKIRNIDHVQKCFMDTLVQINELECAADPTFVPDFKPAQALLDLIGAIQYQGKLLSEYESNQVMPETKVSPPRVFLPALELPTFNGTNPWEWEVFFVTYKSMIHDNNDLTNDQKVQYLVSKLGGKALSVCAGIPCIGSNYKQIYDALIERYSDKRVLASFYLDQMLNFQPLKSESVHEMNLFIDRFCAAVKGLKTLDIPDLAGFIISHIGSCKLDPETLRQYQLSIKSETTLPTFDSLLMFVQEHSKVLSRVDCLKPSVSSSYHRSNINSGNKSKVQMTHSFVVSNSVTRSRKQCPCCNNATHPLYYCDSFKMMTTSQRHSFVKNENLCFNCLHSGHSVAQCQVQRCCNKCNLRHNTMIHFERNIASACSQDQSNVSQGSNEVVACIATQGIDVPQVSDTTVLLGTVKVNVCDCYGNMHAVRLLLDSGSQSNFLTKKLVNQLGLPLTKVRESVKGICDTASPVQGSTSFTFQSRLDPKLSFSCDAYVVNQVLDKMPTCSIDSRFLSHLSGLPMADDNFATPGPIQGIIGAHLFAMLLEPGKITGSSQSPVGLKTRLGFIVSGSVPVLQHAAPTNQ</sequence>
<proteinExistence type="predicted"/>
<protein>
    <recommendedName>
        <fullName evidence="2">Peptidase aspartic putative domain-containing protein</fullName>
    </recommendedName>
</protein>
<evidence type="ECO:0008006" key="2">
    <source>
        <dbReference type="Google" id="ProtNLM"/>
    </source>
</evidence>
<evidence type="ECO:0000313" key="1">
    <source>
        <dbReference type="EMBL" id="CAG6750874.1"/>
    </source>
</evidence>
<dbReference type="InterPro" id="IPR005312">
    <property type="entry name" value="DUF1759"/>
</dbReference>
<name>A0A8D8ZN91_9HEMI</name>
<dbReference type="EMBL" id="HBUF01528204">
    <property type="protein sequence ID" value="CAG6750875.1"/>
    <property type="molecule type" value="Transcribed_RNA"/>
</dbReference>